<dbReference type="Proteomes" id="UP001468345">
    <property type="component" value="Chromosome"/>
</dbReference>
<protein>
    <recommendedName>
        <fullName evidence="3">Acetyltransferase</fullName>
    </recommendedName>
</protein>
<reference evidence="1 2" key="1">
    <citation type="journal article" date="2024" name="ISME J.">
        <title>Staphylococcus epidermidis bacteriocin A37 kills natural competitors with a unique mechanism of action.</title>
        <authorList>
            <person name="Puls J.S."/>
            <person name="Winnerling B."/>
            <person name="Power J.J."/>
            <person name="Kruger A.M."/>
            <person name="Brajtenbach D."/>
            <person name="Johnson M."/>
            <person name="Bilici K."/>
            <person name="Camus L."/>
            <person name="Fliesswasser T."/>
            <person name="Schneider T."/>
            <person name="Sahl H.G."/>
            <person name="Ghosal D."/>
            <person name="Kubitscheck U."/>
            <person name="Heilbronner S."/>
            <person name="Grein F."/>
        </authorList>
    </citation>
    <scope>NUCLEOTIDE SEQUENCE [LARGE SCALE GENOMIC DNA]</scope>
    <source>
        <strain evidence="1 2">SCK7</strain>
    </source>
</reference>
<dbReference type="RefSeq" id="WP_341636401.1">
    <property type="nucleotide sequence ID" value="NZ_CP133006.1"/>
</dbReference>
<organism evidence="1 2">
    <name type="scientific">Staphylococcus casei</name>
    <dbReference type="NCBI Taxonomy" id="201828"/>
    <lineage>
        <taxon>Bacteria</taxon>
        <taxon>Bacillati</taxon>
        <taxon>Bacillota</taxon>
        <taxon>Bacilli</taxon>
        <taxon>Bacillales</taxon>
        <taxon>Staphylococcaceae</taxon>
        <taxon>Staphylococcus</taxon>
    </lineage>
</organism>
<evidence type="ECO:0008006" key="3">
    <source>
        <dbReference type="Google" id="ProtNLM"/>
    </source>
</evidence>
<evidence type="ECO:0000313" key="1">
    <source>
        <dbReference type="EMBL" id="WZG09600.1"/>
    </source>
</evidence>
<evidence type="ECO:0000313" key="2">
    <source>
        <dbReference type="Proteomes" id="UP001468345"/>
    </source>
</evidence>
<proteinExistence type="predicted"/>
<name>A0ABZ2WBS0_9STAP</name>
<keyword evidence="2" id="KW-1185">Reference proteome</keyword>
<dbReference type="EMBL" id="CP133006">
    <property type="protein sequence ID" value="WZG09600.1"/>
    <property type="molecule type" value="Genomic_DNA"/>
</dbReference>
<sequence>MELNTEYQLKQSNSNKTIEVIPLSGNNNRVFGLYKHFGLDEYIITNQRLEEIKREFKLIRADQTNIFDYL</sequence>
<accession>A0ABZ2WBS0</accession>
<gene>
    <name evidence="1" type="ORF">SHJJP9002_001562</name>
</gene>